<proteinExistence type="predicted"/>
<evidence type="ECO:0000313" key="3">
    <source>
        <dbReference type="Proteomes" id="UP001209878"/>
    </source>
</evidence>
<dbReference type="Proteomes" id="UP001209878">
    <property type="component" value="Unassembled WGS sequence"/>
</dbReference>
<accession>A0AAD9NDT6</accession>
<evidence type="ECO:0000256" key="1">
    <source>
        <dbReference type="SAM" id="MobiDB-lite"/>
    </source>
</evidence>
<protein>
    <submittedName>
        <fullName evidence="2">Uncharacterized protein</fullName>
    </submittedName>
</protein>
<keyword evidence="3" id="KW-1185">Reference proteome</keyword>
<comment type="caution">
    <text evidence="2">The sequence shown here is derived from an EMBL/GenBank/DDBJ whole genome shotgun (WGS) entry which is preliminary data.</text>
</comment>
<sequence length="72" mass="7760">MRTPTDGKPLTPMFIPDTPTASPPPAYLDGTVPSPSPESAPMVSMTTDHGPNITSELRPIDDDFDLFDIAQF</sequence>
<organism evidence="2 3">
    <name type="scientific">Ridgeia piscesae</name>
    <name type="common">Tubeworm</name>
    <dbReference type="NCBI Taxonomy" id="27915"/>
    <lineage>
        <taxon>Eukaryota</taxon>
        <taxon>Metazoa</taxon>
        <taxon>Spiralia</taxon>
        <taxon>Lophotrochozoa</taxon>
        <taxon>Annelida</taxon>
        <taxon>Polychaeta</taxon>
        <taxon>Sedentaria</taxon>
        <taxon>Canalipalpata</taxon>
        <taxon>Sabellida</taxon>
        <taxon>Siboglinidae</taxon>
        <taxon>Ridgeia</taxon>
    </lineage>
</organism>
<gene>
    <name evidence="2" type="ORF">NP493_1304g00072</name>
</gene>
<name>A0AAD9NDT6_RIDPI</name>
<evidence type="ECO:0000313" key="2">
    <source>
        <dbReference type="EMBL" id="KAK2166582.1"/>
    </source>
</evidence>
<reference evidence="2" key="1">
    <citation type="journal article" date="2023" name="Mol. Biol. Evol.">
        <title>Third-Generation Sequencing Reveals the Adaptive Role of the Epigenome in Three Deep-Sea Polychaetes.</title>
        <authorList>
            <person name="Perez M."/>
            <person name="Aroh O."/>
            <person name="Sun Y."/>
            <person name="Lan Y."/>
            <person name="Juniper S.K."/>
            <person name="Young C.R."/>
            <person name="Angers B."/>
            <person name="Qian P.Y."/>
        </authorList>
    </citation>
    <scope>NUCLEOTIDE SEQUENCE</scope>
    <source>
        <strain evidence="2">R07B-5</strain>
    </source>
</reference>
<feature type="compositionally biased region" description="Polar residues" evidence="1">
    <location>
        <begin position="44"/>
        <end position="55"/>
    </location>
</feature>
<dbReference type="EMBL" id="JAODUO010001312">
    <property type="protein sequence ID" value="KAK2166582.1"/>
    <property type="molecule type" value="Genomic_DNA"/>
</dbReference>
<feature type="region of interest" description="Disordered" evidence="1">
    <location>
        <begin position="1"/>
        <end position="57"/>
    </location>
</feature>
<dbReference type="AlphaFoldDB" id="A0AAD9NDT6"/>